<dbReference type="EMBL" id="CP120628">
    <property type="protein sequence ID" value="WEW57757.1"/>
    <property type="molecule type" value="Genomic_DNA"/>
</dbReference>
<dbReference type="Proteomes" id="UP001219355">
    <property type="component" value="Chromosome 2"/>
</dbReference>
<name>A0AAF0DHR0_9EURO</name>
<feature type="domain" description="NAD(P)-binding" evidence="2">
    <location>
        <begin position="7"/>
        <end position="174"/>
    </location>
</feature>
<evidence type="ECO:0000256" key="1">
    <source>
        <dbReference type="ARBA" id="ARBA00038376"/>
    </source>
</evidence>
<dbReference type="PANTHER" id="PTHR43355">
    <property type="entry name" value="FLAVIN REDUCTASE (NADPH)"/>
    <property type="match status" value="1"/>
</dbReference>
<evidence type="ECO:0000259" key="2">
    <source>
        <dbReference type="Pfam" id="PF13460"/>
    </source>
</evidence>
<evidence type="ECO:0000313" key="3">
    <source>
        <dbReference type="EMBL" id="WEW57757.1"/>
    </source>
</evidence>
<comment type="similarity">
    <text evidence="1">Belongs to the avfA family.</text>
</comment>
<dbReference type="InterPro" id="IPR016040">
    <property type="entry name" value="NAD(P)-bd_dom"/>
</dbReference>
<reference evidence="3" key="1">
    <citation type="submission" date="2023-03" db="EMBL/GenBank/DDBJ databases">
        <title>Emydomyces testavorans Genome Sequence.</title>
        <authorList>
            <person name="Hoyer L."/>
        </authorList>
    </citation>
    <scope>NUCLEOTIDE SEQUENCE</scope>
    <source>
        <strain evidence="3">16-2883</strain>
    </source>
</reference>
<dbReference type="InterPro" id="IPR036291">
    <property type="entry name" value="NAD(P)-bd_dom_sf"/>
</dbReference>
<protein>
    <recommendedName>
        <fullName evidence="2">NAD(P)-binding domain-containing protein</fullName>
    </recommendedName>
</protein>
<dbReference type="PANTHER" id="PTHR43355:SF2">
    <property type="entry name" value="FLAVIN REDUCTASE (NADPH)"/>
    <property type="match status" value="1"/>
</dbReference>
<dbReference type="GO" id="GO:0042602">
    <property type="term" value="F:riboflavin reductase (NADPH) activity"/>
    <property type="evidence" value="ECO:0007669"/>
    <property type="project" value="TreeGrafter"/>
</dbReference>
<evidence type="ECO:0000313" key="4">
    <source>
        <dbReference type="Proteomes" id="UP001219355"/>
    </source>
</evidence>
<gene>
    <name evidence="3" type="ORF">PRK78_003224</name>
</gene>
<dbReference type="Gene3D" id="3.40.50.720">
    <property type="entry name" value="NAD(P)-binding Rossmann-like Domain"/>
    <property type="match status" value="1"/>
</dbReference>
<proteinExistence type="inferred from homology"/>
<dbReference type="SUPFAM" id="SSF51735">
    <property type="entry name" value="NAD(P)-binding Rossmann-fold domains"/>
    <property type="match status" value="1"/>
</dbReference>
<keyword evidence="4" id="KW-1185">Reference proteome</keyword>
<dbReference type="AlphaFoldDB" id="A0AAF0DHR0"/>
<dbReference type="Pfam" id="PF13460">
    <property type="entry name" value="NAD_binding_10"/>
    <property type="match status" value="1"/>
</dbReference>
<sequence>MKLLIFGATGAVGAWIARKAIERGHDVTLHVRDENRVPEDIKSSERVKIIQGNLSDEESLSTAIQGQDAILSSIGPKGPWGFKGQFIEGYRLILKLMREHNVRRIIAMSTISCYDKRDSFALSRLLAYSVIFVVARTAQNEMFGIEKVFKEEGQGLDWTLCRVPMLLNSPEGDGMAEAGWVGDGKWNVFLERRHWANWMIQEAEREQPMWVGEMPALYTPRK</sequence>
<dbReference type="GO" id="GO:0004074">
    <property type="term" value="F:biliverdin reductase [NAD(P)H] activity"/>
    <property type="evidence" value="ECO:0007669"/>
    <property type="project" value="TreeGrafter"/>
</dbReference>
<organism evidence="3 4">
    <name type="scientific">Emydomyces testavorans</name>
    <dbReference type="NCBI Taxonomy" id="2070801"/>
    <lineage>
        <taxon>Eukaryota</taxon>
        <taxon>Fungi</taxon>
        <taxon>Dikarya</taxon>
        <taxon>Ascomycota</taxon>
        <taxon>Pezizomycotina</taxon>
        <taxon>Eurotiomycetes</taxon>
        <taxon>Eurotiomycetidae</taxon>
        <taxon>Onygenales</taxon>
        <taxon>Nannizziopsiaceae</taxon>
        <taxon>Emydomyces</taxon>
    </lineage>
</organism>
<dbReference type="CDD" id="cd05244">
    <property type="entry name" value="BVR-B_like_SDR_a"/>
    <property type="match status" value="1"/>
</dbReference>
<accession>A0AAF0DHR0</accession>
<dbReference type="InterPro" id="IPR051606">
    <property type="entry name" value="Polyketide_Oxido-like"/>
</dbReference>